<dbReference type="Gene3D" id="3.30.1330.40">
    <property type="entry name" value="RutC-like"/>
    <property type="match status" value="1"/>
</dbReference>
<dbReference type="InterPro" id="IPR006175">
    <property type="entry name" value="YjgF/YER057c/UK114"/>
</dbReference>
<dbReference type="InterPro" id="IPR049368">
    <property type="entry name" value="FkbO_Hyg5-like_N"/>
</dbReference>
<evidence type="ECO:0000313" key="3">
    <source>
        <dbReference type="Proteomes" id="UP001519654"/>
    </source>
</evidence>
<evidence type="ECO:0000313" key="2">
    <source>
        <dbReference type="EMBL" id="MBU2663849.1"/>
    </source>
</evidence>
<reference evidence="2 3" key="1">
    <citation type="submission" date="2021-06" db="EMBL/GenBank/DDBJ databases">
        <title>Actinoplanes lichenicola sp. nov., and Actinoplanes ovalisporus sp. nov., isolated from lichen in Thailand.</title>
        <authorList>
            <person name="Saeng-In P."/>
            <person name="Kanchanasin P."/>
            <person name="Yuki M."/>
            <person name="Kudo T."/>
            <person name="Ohkuma M."/>
            <person name="Phongsopitanun W."/>
            <person name="Tanasupawat S."/>
        </authorList>
    </citation>
    <scope>NUCLEOTIDE SEQUENCE [LARGE SCALE GENOMIC DNA]</scope>
    <source>
        <strain evidence="2 3">NBRC 110975</strain>
    </source>
</reference>
<evidence type="ECO:0000259" key="1">
    <source>
        <dbReference type="Pfam" id="PF21168"/>
    </source>
</evidence>
<protein>
    <submittedName>
        <fullName evidence="2">FkbO/Hyg5 family chorismatase</fullName>
    </submittedName>
</protein>
<dbReference type="InterPro" id="IPR035959">
    <property type="entry name" value="RutC-like_sf"/>
</dbReference>
<organism evidence="2 3">
    <name type="scientific">Paractinoplanes bogorensis</name>
    <dbReference type="NCBI Taxonomy" id="1610840"/>
    <lineage>
        <taxon>Bacteria</taxon>
        <taxon>Bacillati</taxon>
        <taxon>Actinomycetota</taxon>
        <taxon>Actinomycetes</taxon>
        <taxon>Micromonosporales</taxon>
        <taxon>Micromonosporaceae</taxon>
        <taxon>Paractinoplanes</taxon>
    </lineage>
</organism>
<feature type="domain" description="Chorismatase FkbO/Hyg5-like N-terminal" evidence="1">
    <location>
        <begin position="72"/>
        <end position="192"/>
    </location>
</feature>
<dbReference type="NCBIfam" id="TIGR04444">
    <property type="entry name" value="chori_FkbO_Hyg5"/>
    <property type="match status" value="1"/>
</dbReference>
<comment type="caution">
    <text evidence="2">The sequence shown here is derived from an EMBL/GenBank/DDBJ whole genome shotgun (WGS) entry which is preliminary data.</text>
</comment>
<dbReference type="CDD" id="cd06153">
    <property type="entry name" value="YjgF_YER057c_UK114_like_5"/>
    <property type="match status" value="1"/>
</dbReference>
<dbReference type="SUPFAM" id="SSF55298">
    <property type="entry name" value="YjgF-like"/>
    <property type="match status" value="1"/>
</dbReference>
<gene>
    <name evidence="2" type="ORF">KOI35_10045</name>
</gene>
<dbReference type="EMBL" id="JAHKKG010000003">
    <property type="protein sequence ID" value="MBU2663849.1"/>
    <property type="molecule type" value="Genomic_DNA"/>
</dbReference>
<name>A0ABS5YK40_9ACTN</name>
<dbReference type="RefSeq" id="WP_215785883.1">
    <property type="nucleotide sequence ID" value="NZ_JAHKKG010000003.1"/>
</dbReference>
<sequence length="338" mass="36785">MTQTPLSENGIDQGYALSTTLVDPDVADMIAARENVLGRVDYTTAAADPILSARSPRLALHMAHGKADSFSELWTTPHDVTAGMHDGVAYAHDGEFLFVAGRIAESGHYATATEKAYLTALGLIRDLGYPNCYRMWNVVGAINEDNAEGLENYRDFCLGRADAFATMRFNETEIPAATGIGALGGGIGFYFLTSRSGSPIAIENPQQVSAYHYPQRYGPKAPKFARATRMGGRVYVSGTASITGHESRHEGDLVRQTHLSLENIARVIGASNLWEHGIGDGYFLANLDHIKVYVRHAEDIPVVRGICERAFSPAAEVRYLNVDVCRSDLLVEIEGIAY</sequence>
<dbReference type="InterPro" id="IPR031038">
    <property type="entry name" value="Chori_FkbO_Hyg5"/>
</dbReference>
<dbReference type="Proteomes" id="UP001519654">
    <property type="component" value="Unassembled WGS sequence"/>
</dbReference>
<proteinExistence type="predicted"/>
<accession>A0ABS5YK40</accession>
<dbReference type="Pfam" id="PF21168">
    <property type="entry name" value="FkbO_Hyg5-like_N"/>
    <property type="match status" value="1"/>
</dbReference>
<keyword evidence="3" id="KW-1185">Reference proteome</keyword>
<dbReference type="Pfam" id="PF01042">
    <property type="entry name" value="Ribonuc_L-PSP"/>
    <property type="match status" value="1"/>
</dbReference>